<reference evidence="2" key="1">
    <citation type="submission" date="2021-06" db="EMBL/GenBank/DDBJ databases">
        <authorList>
            <person name="Kallberg Y."/>
            <person name="Tangrot J."/>
            <person name="Rosling A."/>
        </authorList>
    </citation>
    <scope>NUCLEOTIDE SEQUENCE</scope>
    <source>
        <strain evidence="2">FL966</strain>
    </source>
</reference>
<dbReference type="OrthoDB" id="10477571at2759"/>
<protein>
    <submittedName>
        <fullName evidence="2">7935_t:CDS:1</fullName>
    </submittedName>
</protein>
<dbReference type="AlphaFoldDB" id="A0A9N9F3A6"/>
<dbReference type="EMBL" id="CAJVQA010001219">
    <property type="protein sequence ID" value="CAG8506935.1"/>
    <property type="molecule type" value="Genomic_DNA"/>
</dbReference>
<comment type="caution">
    <text evidence="2">The sequence shown here is derived from an EMBL/GenBank/DDBJ whole genome shotgun (WGS) entry which is preliminary data.</text>
</comment>
<gene>
    <name evidence="2" type="ORF">CPELLU_LOCUS2726</name>
</gene>
<feature type="region of interest" description="Disordered" evidence="1">
    <location>
        <begin position="63"/>
        <end position="84"/>
    </location>
</feature>
<evidence type="ECO:0000256" key="1">
    <source>
        <dbReference type="SAM" id="MobiDB-lite"/>
    </source>
</evidence>
<feature type="compositionally biased region" description="Low complexity" evidence="1">
    <location>
        <begin position="68"/>
        <end position="77"/>
    </location>
</feature>
<dbReference type="Proteomes" id="UP000789759">
    <property type="component" value="Unassembled WGS sequence"/>
</dbReference>
<proteinExistence type="predicted"/>
<keyword evidence="3" id="KW-1185">Reference proteome</keyword>
<accession>A0A9N9F3A6</accession>
<evidence type="ECO:0000313" key="3">
    <source>
        <dbReference type="Proteomes" id="UP000789759"/>
    </source>
</evidence>
<organism evidence="2 3">
    <name type="scientific">Cetraspora pellucida</name>
    <dbReference type="NCBI Taxonomy" id="1433469"/>
    <lineage>
        <taxon>Eukaryota</taxon>
        <taxon>Fungi</taxon>
        <taxon>Fungi incertae sedis</taxon>
        <taxon>Mucoromycota</taxon>
        <taxon>Glomeromycotina</taxon>
        <taxon>Glomeromycetes</taxon>
        <taxon>Diversisporales</taxon>
        <taxon>Gigasporaceae</taxon>
        <taxon>Cetraspora</taxon>
    </lineage>
</organism>
<evidence type="ECO:0000313" key="2">
    <source>
        <dbReference type="EMBL" id="CAG8506935.1"/>
    </source>
</evidence>
<name>A0A9N9F3A6_9GLOM</name>
<sequence length="84" mass="9310">MKTICIIVDINLKNQDIINYSGRSISIIFLFQKDVSTVTTMSLIGYKKEALSLLINNVGILPLKDSETSNNSSNSSEDLNDTRV</sequence>